<evidence type="ECO:0000256" key="6">
    <source>
        <dbReference type="ARBA" id="ARBA00023026"/>
    </source>
</evidence>
<dbReference type="Pfam" id="PF01313">
    <property type="entry name" value="Bac_export_3"/>
    <property type="match status" value="1"/>
</dbReference>
<proteinExistence type="inferred from homology"/>
<keyword evidence="3" id="KW-1003">Cell membrane</keyword>
<evidence type="ECO:0000256" key="2">
    <source>
        <dbReference type="ARBA" id="ARBA00006156"/>
    </source>
</evidence>
<dbReference type="Proteomes" id="UP000198607">
    <property type="component" value="Unassembled WGS sequence"/>
</dbReference>
<gene>
    <name evidence="9" type="ORF">SAMN05660652_00626</name>
</gene>
<dbReference type="PANTHER" id="PTHR34040">
    <property type="entry name" value="FLAGELLAR BIOSYNTHETIC PROTEIN FLIQ"/>
    <property type="match status" value="1"/>
</dbReference>
<evidence type="ECO:0000256" key="1">
    <source>
        <dbReference type="ARBA" id="ARBA00004651"/>
    </source>
</evidence>
<evidence type="ECO:0000256" key="8">
    <source>
        <dbReference type="SAM" id="Phobius"/>
    </source>
</evidence>
<dbReference type="PRINTS" id="PR00952">
    <property type="entry name" value="TYPE3IMQPROT"/>
</dbReference>
<dbReference type="EMBL" id="FNCY01000001">
    <property type="protein sequence ID" value="SDG75146.1"/>
    <property type="molecule type" value="Genomic_DNA"/>
</dbReference>
<evidence type="ECO:0000313" key="10">
    <source>
        <dbReference type="Proteomes" id="UP000198607"/>
    </source>
</evidence>
<dbReference type="GO" id="GO:0009306">
    <property type="term" value="P:protein secretion"/>
    <property type="evidence" value="ECO:0007669"/>
    <property type="project" value="InterPro"/>
</dbReference>
<dbReference type="GO" id="GO:0005886">
    <property type="term" value="C:plasma membrane"/>
    <property type="evidence" value="ECO:0007669"/>
    <property type="project" value="UniProtKB-SubCell"/>
</dbReference>
<comment type="subcellular location">
    <subcellularLocation>
        <location evidence="1">Cell membrane</location>
        <topology evidence="1">Multi-pass membrane protein</topology>
    </subcellularLocation>
</comment>
<protein>
    <submittedName>
        <fullName evidence="9">Type III secretion protein S</fullName>
    </submittedName>
</protein>
<dbReference type="AlphaFoldDB" id="A0A1G7WTC5"/>
<keyword evidence="4 8" id="KW-0812">Transmembrane</keyword>
<keyword evidence="6" id="KW-0843">Virulence</keyword>
<dbReference type="NCBIfam" id="TIGR01403">
    <property type="entry name" value="fliQ_rel_III"/>
    <property type="match status" value="1"/>
</dbReference>
<dbReference type="PANTHER" id="PTHR34040:SF7">
    <property type="entry name" value="SURFACE PRESENTATION OF ANTIGENS PROTEIN SPAQ"/>
    <property type="match status" value="1"/>
</dbReference>
<organism evidence="9 10">
    <name type="scientific">Propionivibrio dicarboxylicus</name>
    <dbReference type="NCBI Taxonomy" id="83767"/>
    <lineage>
        <taxon>Bacteria</taxon>
        <taxon>Pseudomonadati</taxon>
        <taxon>Pseudomonadota</taxon>
        <taxon>Betaproteobacteria</taxon>
        <taxon>Rhodocyclales</taxon>
        <taxon>Rhodocyclaceae</taxon>
        <taxon>Propionivibrio</taxon>
    </lineage>
</organism>
<dbReference type="InterPro" id="IPR006306">
    <property type="entry name" value="T3SS_HrpO"/>
</dbReference>
<dbReference type="InterPro" id="IPR002191">
    <property type="entry name" value="Bac_export_3"/>
</dbReference>
<dbReference type="PIRSF" id="PIRSF004669">
    <property type="entry name" value="FliQ"/>
    <property type="match status" value="1"/>
</dbReference>
<accession>A0A1G7WTC5</accession>
<evidence type="ECO:0000256" key="5">
    <source>
        <dbReference type="ARBA" id="ARBA00022989"/>
    </source>
</evidence>
<dbReference type="OrthoDB" id="9806440at2"/>
<evidence type="ECO:0000256" key="7">
    <source>
        <dbReference type="ARBA" id="ARBA00023136"/>
    </source>
</evidence>
<name>A0A1G7WTC5_9RHOO</name>
<reference evidence="9 10" key="1">
    <citation type="submission" date="2016-10" db="EMBL/GenBank/DDBJ databases">
        <authorList>
            <person name="de Groot N.N."/>
        </authorList>
    </citation>
    <scope>NUCLEOTIDE SEQUENCE [LARGE SCALE GENOMIC DNA]</scope>
    <source>
        <strain evidence="9 10">DSM 5885</strain>
    </source>
</reference>
<dbReference type="RefSeq" id="WP_091933175.1">
    <property type="nucleotide sequence ID" value="NZ_FNCY01000001.1"/>
</dbReference>
<evidence type="ECO:0000313" key="9">
    <source>
        <dbReference type="EMBL" id="SDG75146.1"/>
    </source>
</evidence>
<sequence>MESADVVSYMMKALYLVLALSLPPILVAAVVGTLFSLFQALTQIQEQTLSFAIKLIAVMATLALTIRWIGGELFNFTLVVFDLFPHALR</sequence>
<keyword evidence="10" id="KW-1185">Reference proteome</keyword>
<comment type="similarity">
    <text evidence="2">Belongs to the FliQ/MopD/SpaQ family.</text>
</comment>
<keyword evidence="5 8" id="KW-1133">Transmembrane helix</keyword>
<dbReference type="STRING" id="83767.SAMN05660652_00626"/>
<feature type="transmembrane region" description="Helical" evidence="8">
    <location>
        <begin position="13"/>
        <end position="37"/>
    </location>
</feature>
<keyword evidence="7 8" id="KW-0472">Membrane</keyword>
<feature type="transmembrane region" description="Helical" evidence="8">
    <location>
        <begin position="49"/>
        <end position="69"/>
    </location>
</feature>
<evidence type="ECO:0000256" key="3">
    <source>
        <dbReference type="ARBA" id="ARBA00022475"/>
    </source>
</evidence>
<evidence type="ECO:0000256" key="4">
    <source>
        <dbReference type="ARBA" id="ARBA00022692"/>
    </source>
</evidence>